<name>A0A9X2W703_9ENTR</name>
<comment type="caution">
    <text evidence="2">The sequence shown here is derived from an EMBL/GenBank/DDBJ whole genome shotgun (WGS) entry which is preliminary data.</text>
</comment>
<sequence>MKKTFLTWWRDFVTEIVGVYLTIATVIVFAMLAATYWPEYAWGSTVCYLLFAIGLYIFLTWKNKNQDK</sequence>
<keyword evidence="1" id="KW-0472">Membrane</keyword>
<reference evidence="2" key="1">
    <citation type="submission" date="2022-03" db="EMBL/GenBank/DDBJ databases">
        <title>Proposal of a novel genus Dryocolo and two novel species.</title>
        <authorList>
            <person name="Maddock D.W."/>
            <person name="Brady C.L."/>
            <person name="Denman S."/>
            <person name="Arnold D."/>
        </authorList>
    </citation>
    <scope>NUCLEOTIDE SEQUENCE</scope>
    <source>
        <strain evidence="2">H6W4</strain>
    </source>
</reference>
<proteinExistence type="predicted"/>
<organism evidence="2 3">
    <name type="scientific">Dryocola boscaweniae</name>
    <dbReference type="NCBI Taxonomy" id="2925397"/>
    <lineage>
        <taxon>Bacteria</taxon>
        <taxon>Pseudomonadati</taxon>
        <taxon>Pseudomonadota</taxon>
        <taxon>Gammaproteobacteria</taxon>
        <taxon>Enterobacterales</taxon>
        <taxon>Enterobacteriaceae</taxon>
        <taxon>Dryocola</taxon>
    </lineage>
</organism>
<evidence type="ECO:0000313" key="2">
    <source>
        <dbReference type="EMBL" id="MCT4701263.1"/>
    </source>
</evidence>
<keyword evidence="1" id="KW-0812">Transmembrane</keyword>
<gene>
    <name evidence="2" type="ORF">MUA00_05510</name>
</gene>
<dbReference type="EMBL" id="JALHAP010000073">
    <property type="protein sequence ID" value="MCT4701263.1"/>
    <property type="molecule type" value="Genomic_DNA"/>
</dbReference>
<keyword evidence="3" id="KW-1185">Reference proteome</keyword>
<dbReference type="AlphaFoldDB" id="A0A9X2W703"/>
<keyword evidence="1" id="KW-1133">Transmembrane helix</keyword>
<feature type="transmembrane region" description="Helical" evidence="1">
    <location>
        <begin position="40"/>
        <end position="59"/>
    </location>
</feature>
<accession>A0A9X2W703</accession>
<dbReference type="Proteomes" id="UP001150641">
    <property type="component" value="Unassembled WGS sequence"/>
</dbReference>
<evidence type="ECO:0000256" key="1">
    <source>
        <dbReference type="SAM" id="Phobius"/>
    </source>
</evidence>
<protein>
    <submittedName>
        <fullName evidence="2">Uncharacterized protein</fullName>
    </submittedName>
</protein>
<dbReference type="RefSeq" id="WP_271122173.1">
    <property type="nucleotide sequence ID" value="NZ_JALHAN010000060.1"/>
</dbReference>
<evidence type="ECO:0000313" key="3">
    <source>
        <dbReference type="Proteomes" id="UP001150641"/>
    </source>
</evidence>
<feature type="transmembrane region" description="Helical" evidence="1">
    <location>
        <begin position="12"/>
        <end position="34"/>
    </location>
</feature>